<reference evidence="1 2" key="1">
    <citation type="submission" date="2010-01" db="EMBL/GenBank/DDBJ databases">
        <title>The Genome Sequence of Escherichia coli M605.</title>
        <authorList>
            <consortium name="The Broad Institute Genome Sequencing Platform"/>
            <consortium name="The Broad Institute Genome Sequencing Center for Infectious Disease"/>
            <person name="Feldgarden M."/>
            <person name="Gordon D.M."/>
            <person name="Johnson J.R."/>
            <person name="Johnston B.D."/>
            <person name="Young S."/>
            <person name="Zeng Q."/>
            <person name="Koehrsen M."/>
            <person name="Alvarado L."/>
            <person name="Berlin A.M."/>
            <person name="Borenstein D."/>
            <person name="Chapman S.B."/>
            <person name="Chen Z."/>
            <person name="Engels R."/>
            <person name="Freedman E."/>
            <person name="Gellesch M."/>
            <person name="Goldberg J."/>
            <person name="Griggs A."/>
            <person name="Gujja S."/>
            <person name="Heilman E.R."/>
            <person name="Heiman D.I."/>
            <person name="Hepburn T.A."/>
            <person name="Howarth C."/>
            <person name="Jen D."/>
            <person name="Larson L."/>
            <person name="Lewis B."/>
            <person name="Mehta T."/>
            <person name="Park D."/>
            <person name="Pearson M."/>
            <person name="Richards J."/>
            <person name="Roberts A."/>
            <person name="Saif S."/>
            <person name="Shea T.D."/>
            <person name="Shenoy N."/>
            <person name="Sisk P."/>
            <person name="Stolte C."/>
            <person name="Sykes S.N."/>
            <person name="Walk T."/>
            <person name="White J."/>
            <person name="Yandava C."/>
            <person name="Haas B."/>
            <person name="Henn M.R."/>
            <person name="Nusbaum C."/>
            <person name="Birren B."/>
        </authorList>
    </citation>
    <scope>NUCLEOTIDE SEQUENCE [LARGE SCALE GENOMIC DNA]</scope>
    <source>
        <strain evidence="1 2">M605</strain>
    </source>
</reference>
<gene>
    <name evidence="1" type="ORF">ECIG_05446</name>
</gene>
<evidence type="ECO:0000313" key="1">
    <source>
        <dbReference type="EMBL" id="EGI12764.1"/>
    </source>
</evidence>
<sequence>MIIIISSNQGDNYMKLSLKEYIELYYNTQRDFASALKVTPQQVTKWLRAGWQVVDNNLLSVNRELPPVPAKYDNTFPYYAEMKELNFKGTGKLHAVCTILRQNRFDPKTKNSDYDIYVTAKIEYQGKERTVTGSFPLDFVPESFTCVIFGDNSWESDDGDYMAAFSVDILSPKQLGLDIGLEYFKYLEDQFCAAAFNFLRNADMTQNDVKDTESAYRGWLEIDEEDLE</sequence>
<dbReference type="Proteomes" id="UP000004710">
    <property type="component" value="Unassembled WGS sequence"/>
</dbReference>
<name>F4T8N9_ECOLX</name>
<dbReference type="AlphaFoldDB" id="F4T8N9"/>
<evidence type="ECO:0000313" key="2">
    <source>
        <dbReference type="Proteomes" id="UP000004710"/>
    </source>
</evidence>
<accession>F4T8N9</accession>
<proteinExistence type="predicted"/>
<dbReference type="HOGENOM" id="CLU_1281584_0_0_6"/>
<organism evidence="1 2">
    <name type="scientific">Escherichia coli M605</name>
    <dbReference type="NCBI Taxonomy" id="656417"/>
    <lineage>
        <taxon>Bacteria</taxon>
        <taxon>Pseudomonadati</taxon>
        <taxon>Pseudomonadota</taxon>
        <taxon>Gammaproteobacteria</taxon>
        <taxon>Enterobacterales</taxon>
        <taxon>Enterobacteriaceae</taxon>
        <taxon>Escherichia</taxon>
    </lineage>
</organism>
<dbReference type="EMBL" id="GL883934">
    <property type="protein sequence ID" value="EGI12764.1"/>
    <property type="molecule type" value="Genomic_DNA"/>
</dbReference>
<protein>
    <submittedName>
        <fullName evidence="1">Uncharacterized protein</fullName>
    </submittedName>
</protein>